<dbReference type="EMBL" id="JAZHOF010000002">
    <property type="protein sequence ID" value="MEJ8570660.1"/>
    <property type="molecule type" value="Genomic_DNA"/>
</dbReference>
<keyword evidence="1" id="KW-1133">Transmembrane helix</keyword>
<organism evidence="2 3">
    <name type="scientific">Microbaculum marinum</name>
    <dbReference type="NCBI Taxonomy" id="1764581"/>
    <lineage>
        <taxon>Bacteria</taxon>
        <taxon>Pseudomonadati</taxon>
        <taxon>Pseudomonadota</taxon>
        <taxon>Alphaproteobacteria</taxon>
        <taxon>Hyphomicrobiales</taxon>
        <taxon>Tepidamorphaceae</taxon>
        <taxon>Microbaculum</taxon>
    </lineage>
</organism>
<evidence type="ECO:0000256" key="1">
    <source>
        <dbReference type="SAM" id="Phobius"/>
    </source>
</evidence>
<reference evidence="2 3" key="1">
    <citation type="submission" date="2024-02" db="EMBL/GenBank/DDBJ databases">
        <title>Genome analysis and characterization of Microbaculum marinisediminis sp. nov., isolated from marine sediment.</title>
        <authorList>
            <person name="Du Z.-J."/>
            <person name="Ye Y.-Q."/>
            <person name="Zhang Z.-R."/>
            <person name="Yuan S.-M."/>
            <person name="Zhang X.-Y."/>
        </authorList>
    </citation>
    <scope>NUCLEOTIDE SEQUENCE [LARGE SCALE GENOMIC DNA]</scope>
    <source>
        <strain evidence="2 3">SDUM1044001</strain>
    </source>
</reference>
<keyword evidence="1" id="KW-0812">Transmembrane</keyword>
<name>A0AAW9RP71_9HYPH</name>
<feature type="transmembrane region" description="Helical" evidence="1">
    <location>
        <begin position="19"/>
        <end position="39"/>
    </location>
</feature>
<protein>
    <submittedName>
        <fullName evidence="2">Uncharacterized protein</fullName>
    </submittedName>
</protein>
<dbReference type="AlphaFoldDB" id="A0AAW9RP71"/>
<keyword evidence="1" id="KW-0472">Membrane</keyword>
<dbReference type="RefSeq" id="WP_340328408.1">
    <property type="nucleotide sequence ID" value="NZ_JAZHOF010000002.1"/>
</dbReference>
<gene>
    <name evidence="2" type="ORF">V3328_04200</name>
</gene>
<keyword evidence="3" id="KW-1185">Reference proteome</keyword>
<evidence type="ECO:0000313" key="2">
    <source>
        <dbReference type="EMBL" id="MEJ8570660.1"/>
    </source>
</evidence>
<comment type="caution">
    <text evidence="2">The sequence shown here is derived from an EMBL/GenBank/DDBJ whole genome shotgun (WGS) entry which is preliminary data.</text>
</comment>
<sequence>MSTPADGGRRIPSHVAAPVVFFVSVLLGYAVVSTGIHVIGGSDMTADPVGGPAAGSALASAKR</sequence>
<dbReference type="Proteomes" id="UP001378188">
    <property type="component" value="Unassembled WGS sequence"/>
</dbReference>
<evidence type="ECO:0000313" key="3">
    <source>
        <dbReference type="Proteomes" id="UP001378188"/>
    </source>
</evidence>
<proteinExistence type="predicted"/>
<accession>A0AAW9RP71</accession>